<dbReference type="SMART" id="SM00382">
    <property type="entry name" value="AAA"/>
    <property type="match status" value="1"/>
</dbReference>
<feature type="domain" description="ABC transmembrane type-1" evidence="9">
    <location>
        <begin position="25"/>
        <end position="197"/>
    </location>
</feature>
<reference evidence="10" key="1">
    <citation type="journal article" date="2021" name="PeerJ">
        <title>Extensive microbial diversity within the chicken gut microbiome revealed by metagenomics and culture.</title>
        <authorList>
            <person name="Gilroy R."/>
            <person name="Ravi A."/>
            <person name="Getino M."/>
            <person name="Pursley I."/>
            <person name="Horton D.L."/>
            <person name="Alikhan N.F."/>
            <person name="Baker D."/>
            <person name="Gharbi K."/>
            <person name="Hall N."/>
            <person name="Watson M."/>
            <person name="Adriaenssens E.M."/>
            <person name="Foster-Nyarko E."/>
            <person name="Jarju S."/>
            <person name="Secka A."/>
            <person name="Antonio M."/>
            <person name="Oren A."/>
            <person name="Chaudhuri R.R."/>
            <person name="La Ragione R."/>
            <person name="Hildebrand F."/>
            <person name="Pallen M.J."/>
        </authorList>
    </citation>
    <scope>NUCLEOTIDE SEQUENCE</scope>
    <source>
        <strain evidence="10">USAMLcec3-2134</strain>
    </source>
</reference>
<feature type="transmembrane region" description="Helical" evidence="7">
    <location>
        <begin position="32"/>
        <end position="49"/>
    </location>
</feature>
<organism evidence="10 11">
    <name type="scientific">Candidatus Eisenbergiella merdigallinarum</name>
    <dbReference type="NCBI Taxonomy" id="2838552"/>
    <lineage>
        <taxon>Bacteria</taxon>
        <taxon>Bacillati</taxon>
        <taxon>Bacillota</taxon>
        <taxon>Clostridia</taxon>
        <taxon>Lachnospirales</taxon>
        <taxon>Lachnospiraceae</taxon>
        <taxon>Eisenbergiella</taxon>
    </lineage>
</organism>
<dbReference type="GO" id="GO:0005886">
    <property type="term" value="C:plasma membrane"/>
    <property type="evidence" value="ECO:0007669"/>
    <property type="project" value="UniProtKB-SubCell"/>
</dbReference>
<dbReference type="AlphaFoldDB" id="A0A9D2MSP3"/>
<keyword evidence="2 7" id="KW-0812">Transmembrane</keyword>
<feature type="domain" description="ABC transporter" evidence="8">
    <location>
        <begin position="234"/>
        <end position="441"/>
    </location>
</feature>
<evidence type="ECO:0000256" key="2">
    <source>
        <dbReference type="ARBA" id="ARBA00022692"/>
    </source>
</evidence>
<dbReference type="InterPro" id="IPR039421">
    <property type="entry name" value="Type_1_exporter"/>
</dbReference>
<dbReference type="Gene3D" id="1.20.1560.10">
    <property type="entry name" value="ABC transporter type 1, transmembrane domain"/>
    <property type="match status" value="1"/>
</dbReference>
<keyword evidence="6 7" id="KW-0472">Membrane</keyword>
<protein>
    <submittedName>
        <fullName evidence="10">ABC transporter ATP-binding protein/permease</fullName>
    </submittedName>
</protein>
<accession>A0A9D2MSP3</accession>
<keyword evidence="4 10" id="KW-0067">ATP-binding</keyword>
<evidence type="ECO:0000313" key="10">
    <source>
        <dbReference type="EMBL" id="HJB91874.1"/>
    </source>
</evidence>
<gene>
    <name evidence="10" type="ORF">H9763_10500</name>
</gene>
<evidence type="ECO:0000256" key="7">
    <source>
        <dbReference type="SAM" id="Phobius"/>
    </source>
</evidence>
<dbReference type="Proteomes" id="UP000886883">
    <property type="component" value="Unassembled WGS sequence"/>
</dbReference>
<dbReference type="InterPro" id="IPR003439">
    <property type="entry name" value="ABC_transporter-like_ATP-bd"/>
</dbReference>
<keyword evidence="5 7" id="KW-1133">Transmembrane helix</keyword>
<dbReference type="PROSITE" id="PS50929">
    <property type="entry name" value="ABC_TM1F"/>
    <property type="match status" value="1"/>
</dbReference>
<dbReference type="SUPFAM" id="SSF52540">
    <property type="entry name" value="P-loop containing nucleoside triphosphate hydrolases"/>
    <property type="match status" value="1"/>
</dbReference>
<feature type="transmembrane region" description="Helical" evidence="7">
    <location>
        <begin position="145"/>
        <end position="167"/>
    </location>
</feature>
<evidence type="ECO:0000256" key="1">
    <source>
        <dbReference type="ARBA" id="ARBA00004651"/>
    </source>
</evidence>
<dbReference type="InterPro" id="IPR011527">
    <property type="entry name" value="ABC1_TM_dom"/>
</dbReference>
<dbReference type="InterPro" id="IPR027417">
    <property type="entry name" value="P-loop_NTPase"/>
</dbReference>
<evidence type="ECO:0000256" key="6">
    <source>
        <dbReference type="ARBA" id="ARBA00023136"/>
    </source>
</evidence>
<dbReference type="GO" id="GO:0034040">
    <property type="term" value="F:ATPase-coupled lipid transmembrane transporter activity"/>
    <property type="evidence" value="ECO:0007669"/>
    <property type="project" value="TreeGrafter"/>
</dbReference>
<dbReference type="InterPro" id="IPR003593">
    <property type="entry name" value="AAA+_ATPase"/>
</dbReference>
<reference evidence="10" key="2">
    <citation type="submission" date="2021-04" db="EMBL/GenBank/DDBJ databases">
        <authorList>
            <person name="Gilroy R."/>
        </authorList>
    </citation>
    <scope>NUCLEOTIDE SEQUENCE</scope>
    <source>
        <strain evidence="10">USAMLcec3-2134</strain>
    </source>
</reference>
<evidence type="ECO:0000313" key="11">
    <source>
        <dbReference type="Proteomes" id="UP000886883"/>
    </source>
</evidence>
<dbReference type="GO" id="GO:0140359">
    <property type="term" value="F:ABC-type transporter activity"/>
    <property type="evidence" value="ECO:0007669"/>
    <property type="project" value="InterPro"/>
</dbReference>
<evidence type="ECO:0000256" key="5">
    <source>
        <dbReference type="ARBA" id="ARBA00022989"/>
    </source>
</evidence>
<comment type="subcellular location">
    <subcellularLocation>
        <location evidence="1">Cell membrane</location>
        <topology evidence="1">Multi-pass membrane protein</topology>
    </subcellularLocation>
</comment>
<evidence type="ECO:0000256" key="3">
    <source>
        <dbReference type="ARBA" id="ARBA00022741"/>
    </source>
</evidence>
<dbReference type="SUPFAM" id="SSF90123">
    <property type="entry name" value="ABC transporter transmembrane region"/>
    <property type="match status" value="1"/>
</dbReference>
<dbReference type="PROSITE" id="PS50893">
    <property type="entry name" value="ABC_TRANSPORTER_2"/>
    <property type="match status" value="1"/>
</dbReference>
<dbReference type="PANTHER" id="PTHR24221:SF654">
    <property type="entry name" value="ATP-BINDING CASSETTE SUB-FAMILY B MEMBER 6"/>
    <property type="match status" value="1"/>
</dbReference>
<dbReference type="PANTHER" id="PTHR24221">
    <property type="entry name" value="ATP-BINDING CASSETTE SUB-FAMILY B"/>
    <property type="match status" value="1"/>
</dbReference>
<dbReference type="InterPro" id="IPR017871">
    <property type="entry name" value="ABC_transporter-like_CS"/>
</dbReference>
<dbReference type="GO" id="GO:0005524">
    <property type="term" value="F:ATP binding"/>
    <property type="evidence" value="ECO:0007669"/>
    <property type="project" value="UniProtKB-KW"/>
</dbReference>
<dbReference type="GO" id="GO:0016887">
    <property type="term" value="F:ATP hydrolysis activity"/>
    <property type="evidence" value="ECO:0007669"/>
    <property type="project" value="InterPro"/>
</dbReference>
<dbReference type="Pfam" id="PF00005">
    <property type="entry name" value="ABC_tran"/>
    <property type="match status" value="1"/>
</dbReference>
<dbReference type="CDD" id="cd03228">
    <property type="entry name" value="ABCC_MRP_Like"/>
    <property type="match status" value="1"/>
</dbReference>
<proteinExistence type="predicted"/>
<evidence type="ECO:0000256" key="4">
    <source>
        <dbReference type="ARBA" id="ARBA00022840"/>
    </source>
</evidence>
<dbReference type="Gene3D" id="3.40.50.300">
    <property type="entry name" value="P-loop containing nucleotide triphosphate hydrolases"/>
    <property type="match status" value="1"/>
</dbReference>
<dbReference type="InterPro" id="IPR036640">
    <property type="entry name" value="ABC1_TM_sf"/>
</dbReference>
<evidence type="ECO:0000259" key="8">
    <source>
        <dbReference type="PROSITE" id="PS50893"/>
    </source>
</evidence>
<dbReference type="PROSITE" id="PS00211">
    <property type="entry name" value="ABC_TRANSPORTER_1"/>
    <property type="match status" value="1"/>
</dbReference>
<dbReference type="EMBL" id="DWXE01000040">
    <property type="protein sequence ID" value="HJB91874.1"/>
    <property type="molecule type" value="Genomic_DNA"/>
</dbReference>
<feature type="transmembrane region" description="Helical" evidence="7">
    <location>
        <begin position="55"/>
        <end position="75"/>
    </location>
</feature>
<comment type="caution">
    <text evidence="10">The sequence shown here is derived from an EMBL/GenBank/DDBJ whole genome shotgun (WGS) entry which is preliminary data.</text>
</comment>
<sequence length="442" mass="50137">MAASIFEQSFSYLYINVFLEYSGQIAEKSLRFIEMAVSVIVGIGGAFLYSFGVSLAATVSGCTLSAFFLGIFYFVCRNNLNKISDAWDLRLQKANAVYQSVWEHVRNAEVTGFLNEDKIGEKYIFQNESYIEALKKHKRVNRISVALSDFFMLLIVLGMGMTGYFLYRKGMVSMGESYALILVFYQFLARLFQIPEFDVLCRELRKTWNTYRELLENMVAGAEKTHVLKDPVRFDLQGVTMGYGEKAVLTDISLSFGRGEFIAIEGVSGSGKTTFIRTLLGLMDPISGRILLNGMEMEKVDLHSLWKRIGYVGKNVLLTEESVERNIVLDSQMDRIKLQRVTGILGIPDEMLQRSSCGNLSSGEKQKIAIARILYQDLPMMILDEALSNLDEKTKVRLVEYFARICKERGKLVLLISHERLILEKTERRIHIHGGVLTEKTG</sequence>
<name>A0A9D2MSP3_9FIRM</name>
<evidence type="ECO:0000259" key="9">
    <source>
        <dbReference type="PROSITE" id="PS50929"/>
    </source>
</evidence>
<keyword evidence="3" id="KW-0547">Nucleotide-binding</keyword>